<dbReference type="GO" id="GO:0000162">
    <property type="term" value="P:L-tryptophan biosynthetic process"/>
    <property type="evidence" value="ECO:0007669"/>
    <property type="project" value="UniProtKB-UniRule"/>
</dbReference>
<comment type="similarity">
    <text evidence="8">In the C-terminal section; belongs to the anthranilate phosphoribosyltransferase family.</text>
</comment>
<dbReference type="InterPro" id="IPR036320">
    <property type="entry name" value="Glycosyl_Trfase_fam3_N_dom_sf"/>
</dbReference>
<name>A0A133KJD9_HEYCO</name>
<feature type="binding site" evidence="9">
    <location>
        <position position="113"/>
    </location>
    <ligand>
        <name>anthranilate</name>
        <dbReference type="ChEBI" id="CHEBI:16567"/>
        <label>1</label>
    </ligand>
</feature>
<feature type="binding site" evidence="9">
    <location>
        <position position="90"/>
    </location>
    <ligand>
        <name>5-phospho-alpha-D-ribose 1-diphosphate</name>
        <dbReference type="ChEBI" id="CHEBI:58017"/>
    </ligand>
</feature>
<keyword evidence="5 9" id="KW-0822">Tryptophan biosynthesis</keyword>
<dbReference type="FunFam" id="3.40.1030.10:FF:000002">
    <property type="entry name" value="Anthranilate phosphoribosyltransferase"/>
    <property type="match status" value="1"/>
</dbReference>
<evidence type="ECO:0000256" key="5">
    <source>
        <dbReference type="ARBA" id="ARBA00022822"/>
    </source>
</evidence>
<keyword evidence="4 9" id="KW-0808">Transferase</keyword>
<comment type="pathway">
    <text evidence="1 9">Amino-acid biosynthesis; L-tryptophan biosynthesis; L-tryptophan from chorismate: step 2/5.</text>
</comment>
<dbReference type="Pfam" id="PF02885">
    <property type="entry name" value="Glycos_trans_3N"/>
    <property type="match status" value="1"/>
</dbReference>
<feature type="binding site" evidence="9">
    <location>
        <position position="82"/>
    </location>
    <ligand>
        <name>anthranilate</name>
        <dbReference type="ChEBI" id="CHEBI:16567"/>
        <label>1</label>
    </ligand>
</feature>
<feature type="binding site" evidence="9">
    <location>
        <position position="228"/>
    </location>
    <ligand>
        <name>Mg(2+)</name>
        <dbReference type="ChEBI" id="CHEBI:18420"/>
        <label>1</label>
    </ligand>
</feature>
<dbReference type="Gene3D" id="1.20.970.10">
    <property type="entry name" value="Transferase, Pyrimidine Nucleoside Phosphorylase, Chain C"/>
    <property type="match status" value="1"/>
</dbReference>
<dbReference type="GO" id="GO:0005829">
    <property type="term" value="C:cytosol"/>
    <property type="evidence" value="ECO:0007669"/>
    <property type="project" value="TreeGrafter"/>
</dbReference>
<sequence length="344" mass="36943">MRKLKPYLEKILAQEGLTFEEMREASRALFSDEVTEGEMGAFLAVLKCKGETAEEIAGLVEVIREKAVPVPCSVPGLMDNCGTGGDGSHSFNISSTSAFVLAASGVKVAKHGNRSVSSQTGSADVLEKLGISLSFPAEEIEGLLREIGIVFLFAPNVHPALGKMMKIRKDLRIPTIFNLIGPLTNPMNLETQLLGLYRRDMLRTMAEVLGRLGRKRALVVNGAGYLDEASLSGENHFALLDGGKITTFTLTPEEVGLPYYPLEAIRGGDAQKNSDILLSVLKGEKGAYRDTVLFNAGLALFAAGRAETVKEGIQIAEQAIESGAALEKLHALIEASRKLTQEAI</sequence>
<dbReference type="EC" id="2.4.2.18" evidence="9"/>
<dbReference type="HAMAP" id="MF_00211">
    <property type="entry name" value="TrpD"/>
    <property type="match status" value="1"/>
</dbReference>
<evidence type="ECO:0000256" key="9">
    <source>
        <dbReference type="HAMAP-Rule" id="MF_00211"/>
    </source>
</evidence>
<evidence type="ECO:0000256" key="8">
    <source>
        <dbReference type="ARBA" id="ARBA00061188"/>
    </source>
</evidence>
<feature type="domain" description="Glycosyl transferase family 3 N-terminal" evidence="11">
    <location>
        <begin position="5"/>
        <end position="67"/>
    </location>
</feature>
<feature type="binding site" evidence="9">
    <location>
        <begin position="92"/>
        <end position="95"/>
    </location>
    <ligand>
        <name>5-phospho-alpha-D-ribose 1-diphosphate</name>
        <dbReference type="ChEBI" id="CHEBI:58017"/>
    </ligand>
</feature>
<comment type="subunit">
    <text evidence="9">Homodimer.</text>
</comment>
<dbReference type="PATRIC" id="fig|1398.22.peg.2476"/>
<dbReference type="NCBIfam" id="TIGR01245">
    <property type="entry name" value="trpD"/>
    <property type="match status" value="1"/>
</dbReference>
<keyword evidence="9" id="KW-0479">Metal-binding</keyword>
<feature type="binding site" evidence="9">
    <location>
        <position position="82"/>
    </location>
    <ligand>
        <name>5-phospho-alpha-D-ribose 1-diphosphate</name>
        <dbReference type="ChEBI" id="CHEBI:58017"/>
    </ligand>
</feature>
<keyword evidence="3 9" id="KW-0328">Glycosyltransferase</keyword>
<evidence type="ECO:0000313" key="13">
    <source>
        <dbReference type="Proteomes" id="UP000070376"/>
    </source>
</evidence>
<feature type="binding site" evidence="9">
    <location>
        <begin position="110"/>
        <end position="118"/>
    </location>
    <ligand>
        <name>5-phospho-alpha-D-ribose 1-diphosphate</name>
        <dbReference type="ChEBI" id="CHEBI:58017"/>
    </ligand>
</feature>
<evidence type="ECO:0000256" key="6">
    <source>
        <dbReference type="ARBA" id="ARBA00023141"/>
    </source>
</evidence>
<dbReference type="Proteomes" id="UP000070376">
    <property type="component" value="Unassembled WGS sequence"/>
</dbReference>
<evidence type="ECO:0000313" key="12">
    <source>
        <dbReference type="EMBL" id="KWZ79701.1"/>
    </source>
</evidence>
<evidence type="ECO:0000256" key="7">
    <source>
        <dbReference type="ARBA" id="ARBA00052328"/>
    </source>
</evidence>
<comment type="function">
    <text evidence="9">Catalyzes the transfer of the phosphoribosyl group of 5-phosphorylribose-1-pyrophosphate (PRPP) to anthranilate to yield N-(5'-phosphoribosyl)-anthranilate (PRA).</text>
</comment>
<dbReference type="AlphaFoldDB" id="A0A133KJD9"/>
<protein>
    <recommendedName>
        <fullName evidence="9">Anthranilate phosphoribosyltransferase</fullName>
        <ecNumber evidence="9">2.4.2.18</ecNumber>
    </recommendedName>
</protein>
<evidence type="ECO:0000256" key="3">
    <source>
        <dbReference type="ARBA" id="ARBA00022676"/>
    </source>
</evidence>
<keyword evidence="2 9" id="KW-0028">Amino-acid biosynthesis</keyword>
<dbReference type="InterPro" id="IPR035902">
    <property type="entry name" value="Nuc_phospho_transferase"/>
</dbReference>
<evidence type="ECO:0000256" key="4">
    <source>
        <dbReference type="ARBA" id="ARBA00022679"/>
    </source>
</evidence>
<feature type="binding site" evidence="9">
    <location>
        <position position="228"/>
    </location>
    <ligand>
        <name>Mg(2+)</name>
        <dbReference type="ChEBI" id="CHEBI:18420"/>
        <label>2</label>
    </ligand>
</feature>
<dbReference type="SUPFAM" id="SSF47648">
    <property type="entry name" value="Nucleoside phosphorylase/phosphoribosyltransferase N-terminal domain"/>
    <property type="match status" value="1"/>
</dbReference>
<evidence type="ECO:0000259" key="10">
    <source>
        <dbReference type="Pfam" id="PF00591"/>
    </source>
</evidence>
<feature type="binding site" evidence="9">
    <location>
        <position position="122"/>
    </location>
    <ligand>
        <name>5-phospho-alpha-D-ribose 1-diphosphate</name>
        <dbReference type="ChEBI" id="CHEBI:58017"/>
    </ligand>
</feature>
<dbReference type="GO" id="GO:0004048">
    <property type="term" value="F:anthranilate phosphoribosyltransferase activity"/>
    <property type="evidence" value="ECO:0007669"/>
    <property type="project" value="UniProtKB-UniRule"/>
</dbReference>
<comment type="catalytic activity">
    <reaction evidence="7 9">
        <text>N-(5-phospho-beta-D-ribosyl)anthranilate + diphosphate = 5-phospho-alpha-D-ribose 1-diphosphate + anthranilate</text>
        <dbReference type="Rhea" id="RHEA:11768"/>
        <dbReference type="ChEBI" id="CHEBI:16567"/>
        <dbReference type="ChEBI" id="CHEBI:18277"/>
        <dbReference type="ChEBI" id="CHEBI:33019"/>
        <dbReference type="ChEBI" id="CHEBI:58017"/>
        <dbReference type="EC" id="2.4.2.18"/>
    </reaction>
</comment>
<dbReference type="PANTHER" id="PTHR43285">
    <property type="entry name" value="ANTHRANILATE PHOSPHORIBOSYLTRANSFERASE"/>
    <property type="match status" value="1"/>
</dbReference>
<comment type="similarity">
    <text evidence="9">Belongs to the anthranilate phosphoribosyltransferase family.</text>
</comment>
<evidence type="ECO:0000259" key="11">
    <source>
        <dbReference type="Pfam" id="PF02885"/>
    </source>
</evidence>
<reference evidence="13" key="1">
    <citation type="submission" date="2016-01" db="EMBL/GenBank/DDBJ databases">
        <authorList>
            <person name="Mitreva M."/>
            <person name="Pepin K.H."/>
            <person name="Mihindukulasuriya K.A."/>
            <person name="Fulton R."/>
            <person name="Fronick C."/>
            <person name="O'Laughlin M."/>
            <person name="Miner T."/>
            <person name="Herter B."/>
            <person name="Rosa B.A."/>
            <person name="Cordes M."/>
            <person name="Tomlinson C."/>
            <person name="Wollam A."/>
            <person name="Palsikar V.B."/>
            <person name="Mardis E.R."/>
            <person name="Wilson R.K."/>
        </authorList>
    </citation>
    <scope>NUCLEOTIDE SEQUENCE [LARGE SCALE GENOMIC DNA]</scope>
    <source>
        <strain evidence="13">GED7749B</strain>
    </source>
</reference>
<organism evidence="12 13">
    <name type="scientific">Heyndrickxia coagulans</name>
    <name type="common">Weizmannia coagulans</name>
    <dbReference type="NCBI Taxonomy" id="1398"/>
    <lineage>
        <taxon>Bacteria</taxon>
        <taxon>Bacillati</taxon>
        <taxon>Bacillota</taxon>
        <taxon>Bacilli</taxon>
        <taxon>Bacillales</taxon>
        <taxon>Bacillaceae</taxon>
        <taxon>Heyndrickxia</taxon>
    </lineage>
</organism>
<proteinExistence type="inferred from homology"/>
<comment type="cofactor">
    <cofactor evidence="9">
        <name>Mg(2+)</name>
        <dbReference type="ChEBI" id="CHEBI:18420"/>
    </cofactor>
    <text evidence="9">Binds 2 magnesium ions per monomer.</text>
</comment>
<evidence type="ECO:0000256" key="1">
    <source>
        <dbReference type="ARBA" id="ARBA00004907"/>
    </source>
</evidence>
<dbReference type="GO" id="GO:0000287">
    <property type="term" value="F:magnesium ion binding"/>
    <property type="evidence" value="ECO:0007669"/>
    <property type="project" value="UniProtKB-UniRule"/>
</dbReference>
<feature type="binding site" evidence="9">
    <location>
        <position position="168"/>
    </location>
    <ligand>
        <name>anthranilate</name>
        <dbReference type="ChEBI" id="CHEBI:16567"/>
        <label>2</label>
    </ligand>
</feature>
<comment type="caution">
    <text evidence="12">The sequence shown here is derived from an EMBL/GenBank/DDBJ whole genome shotgun (WGS) entry which is preliminary data.</text>
</comment>
<gene>
    <name evidence="9" type="primary">trpD</name>
    <name evidence="12" type="ORF">HMPREF3213_02477</name>
</gene>
<dbReference type="Gene3D" id="3.40.1030.10">
    <property type="entry name" value="Nucleoside phosphorylase/phosphoribosyltransferase catalytic domain"/>
    <property type="match status" value="1"/>
</dbReference>
<dbReference type="Pfam" id="PF00591">
    <property type="entry name" value="Glycos_transf_3"/>
    <property type="match status" value="1"/>
</dbReference>
<feature type="binding site" evidence="9">
    <location>
        <position position="227"/>
    </location>
    <ligand>
        <name>Mg(2+)</name>
        <dbReference type="ChEBI" id="CHEBI:18420"/>
        <label>2</label>
    </ligand>
</feature>
<evidence type="ECO:0000256" key="2">
    <source>
        <dbReference type="ARBA" id="ARBA00022605"/>
    </source>
</evidence>
<dbReference type="InterPro" id="IPR017459">
    <property type="entry name" value="Glycosyl_Trfase_fam3_N_dom"/>
</dbReference>
<keyword evidence="6 9" id="KW-0057">Aromatic amino acid biosynthesis</keyword>
<dbReference type="PANTHER" id="PTHR43285:SF2">
    <property type="entry name" value="ANTHRANILATE PHOSPHORIBOSYLTRANSFERASE"/>
    <property type="match status" value="1"/>
</dbReference>
<feature type="binding site" evidence="9">
    <location>
        <position position="94"/>
    </location>
    <ligand>
        <name>Mg(2+)</name>
        <dbReference type="ChEBI" id="CHEBI:18420"/>
        <label>1</label>
    </ligand>
</feature>
<accession>A0A133KJD9</accession>
<dbReference type="InterPro" id="IPR005940">
    <property type="entry name" value="Anthranilate_Pribosyl_Tfrase"/>
</dbReference>
<dbReference type="InterPro" id="IPR000312">
    <property type="entry name" value="Glycosyl_Trfase_fam3"/>
</dbReference>
<comment type="caution">
    <text evidence="9">Lacks conserved residue(s) required for the propagation of feature annotation.</text>
</comment>
<keyword evidence="9" id="KW-0460">Magnesium</keyword>
<dbReference type="UniPathway" id="UPA00035">
    <property type="reaction ID" value="UER00041"/>
</dbReference>
<feature type="domain" description="Glycosyl transferase family 3" evidence="10">
    <location>
        <begin position="76"/>
        <end position="326"/>
    </location>
</feature>
<dbReference type="EMBL" id="LRPN01000109">
    <property type="protein sequence ID" value="KWZ79701.1"/>
    <property type="molecule type" value="Genomic_DNA"/>
</dbReference>
<feature type="binding site" evidence="9">
    <location>
        <begin position="85"/>
        <end position="86"/>
    </location>
    <ligand>
        <name>5-phospho-alpha-D-ribose 1-diphosphate</name>
        <dbReference type="ChEBI" id="CHEBI:58017"/>
    </ligand>
</feature>
<dbReference type="SUPFAM" id="SSF52418">
    <property type="entry name" value="Nucleoside phosphorylase/phosphoribosyltransferase catalytic domain"/>
    <property type="match status" value="1"/>
</dbReference>